<feature type="domain" description="tRNA-specific 2-thiouridylase MnmA-like C-terminal" evidence="10">
    <location>
        <begin position="280"/>
        <end position="355"/>
    </location>
</feature>
<evidence type="ECO:0000256" key="8">
    <source>
        <dbReference type="ARBA" id="ARBA00051542"/>
    </source>
</evidence>
<evidence type="ECO:0000256" key="9">
    <source>
        <dbReference type="HAMAP-Rule" id="MF_00144"/>
    </source>
</evidence>
<feature type="domain" description="tRNA-specific 2-thiouridylase MnmA-like central" evidence="11">
    <location>
        <begin position="207"/>
        <end position="269"/>
    </location>
</feature>
<dbReference type="InterPro" id="IPR023382">
    <property type="entry name" value="MnmA-like_central_sf"/>
</dbReference>
<feature type="region of interest" description="Interaction with target base in tRNA" evidence="9">
    <location>
        <begin position="98"/>
        <end position="100"/>
    </location>
</feature>
<comment type="subcellular location">
    <subcellularLocation>
        <location evidence="9">Cytoplasm</location>
    </subcellularLocation>
</comment>
<keyword evidence="9" id="KW-0963">Cytoplasm</keyword>
<accession>A0ABN1G1D1</accession>
<gene>
    <name evidence="9 12" type="primary">mnmA</name>
    <name evidence="12" type="ORF">GCM10009001_18270</name>
</gene>
<dbReference type="InterPro" id="IPR004506">
    <property type="entry name" value="MnmA-like"/>
</dbReference>
<dbReference type="Pfam" id="PF03054">
    <property type="entry name" value="tRNA_Me_trans"/>
    <property type="match status" value="1"/>
</dbReference>
<keyword evidence="7" id="KW-1015">Disulfide bond</keyword>
<feature type="site" description="Interaction with tRNA" evidence="9">
    <location>
        <position position="128"/>
    </location>
</feature>
<dbReference type="NCBIfam" id="NF001138">
    <property type="entry name" value="PRK00143.1"/>
    <property type="match status" value="1"/>
</dbReference>
<feature type="site" description="Interaction with tRNA" evidence="9">
    <location>
        <position position="339"/>
    </location>
</feature>
<evidence type="ECO:0000256" key="4">
    <source>
        <dbReference type="ARBA" id="ARBA00022741"/>
    </source>
</evidence>
<feature type="binding site" evidence="9">
    <location>
        <position position="38"/>
    </location>
    <ligand>
        <name>ATP</name>
        <dbReference type="ChEBI" id="CHEBI:30616"/>
    </ligand>
</feature>
<dbReference type="PANTHER" id="PTHR11933:SF5">
    <property type="entry name" value="MITOCHONDRIAL TRNA-SPECIFIC 2-THIOURIDYLASE 1"/>
    <property type="match status" value="1"/>
</dbReference>
<dbReference type="SUPFAM" id="SSF52402">
    <property type="entry name" value="Adenine nucleotide alpha hydrolases-like"/>
    <property type="match status" value="1"/>
</dbReference>
<keyword evidence="2 9" id="KW-0808">Transferase</keyword>
<evidence type="ECO:0000256" key="7">
    <source>
        <dbReference type="ARBA" id="ARBA00023157"/>
    </source>
</evidence>
<organism evidence="12 13">
    <name type="scientific">Virgibacillus siamensis</name>
    <dbReference type="NCBI Taxonomy" id="480071"/>
    <lineage>
        <taxon>Bacteria</taxon>
        <taxon>Bacillati</taxon>
        <taxon>Bacillota</taxon>
        <taxon>Bacilli</taxon>
        <taxon>Bacillales</taxon>
        <taxon>Bacillaceae</taxon>
        <taxon>Virgibacillus</taxon>
    </lineage>
</organism>
<dbReference type="Proteomes" id="UP001500866">
    <property type="component" value="Unassembled WGS sequence"/>
</dbReference>
<keyword evidence="13" id="KW-1185">Reference proteome</keyword>
<protein>
    <recommendedName>
        <fullName evidence="9">tRNA-specific 2-thiouridylase MnmA</fullName>
        <ecNumber evidence="9">2.8.1.13</ecNumber>
    </recommendedName>
</protein>
<name>A0ABN1G1D1_9BACI</name>
<dbReference type="InterPro" id="IPR014729">
    <property type="entry name" value="Rossmann-like_a/b/a_fold"/>
</dbReference>
<dbReference type="CDD" id="cd01998">
    <property type="entry name" value="MnmA_TRMU-like"/>
    <property type="match status" value="1"/>
</dbReference>
<dbReference type="Gene3D" id="3.40.50.620">
    <property type="entry name" value="HUPs"/>
    <property type="match status" value="1"/>
</dbReference>
<dbReference type="Gene3D" id="2.40.30.10">
    <property type="entry name" value="Translation factors"/>
    <property type="match status" value="1"/>
</dbReference>
<evidence type="ECO:0000313" key="12">
    <source>
        <dbReference type="EMBL" id="GAA0601782.1"/>
    </source>
</evidence>
<keyword evidence="1 9" id="KW-0820">tRNA-binding</keyword>
<evidence type="ECO:0000256" key="5">
    <source>
        <dbReference type="ARBA" id="ARBA00022840"/>
    </source>
</evidence>
<keyword evidence="3 9" id="KW-0819">tRNA processing</keyword>
<dbReference type="Gene3D" id="2.30.30.280">
    <property type="entry name" value="Adenine nucleotide alpha hydrolases-like domains"/>
    <property type="match status" value="1"/>
</dbReference>
<dbReference type="PANTHER" id="PTHR11933">
    <property type="entry name" value="TRNA 5-METHYLAMINOMETHYL-2-THIOURIDYLATE -METHYLTRANSFERASE"/>
    <property type="match status" value="1"/>
</dbReference>
<keyword evidence="4 9" id="KW-0547">Nucleotide-binding</keyword>
<dbReference type="InterPro" id="IPR046884">
    <property type="entry name" value="MnmA-like_central"/>
</dbReference>
<comment type="function">
    <text evidence="9">Catalyzes the 2-thiolation of uridine at the wobble position (U34) of tRNA, leading to the formation of s(2)U34.</text>
</comment>
<dbReference type="EMBL" id="BAAADS010000012">
    <property type="protein sequence ID" value="GAA0601782.1"/>
    <property type="molecule type" value="Genomic_DNA"/>
</dbReference>
<evidence type="ECO:0000256" key="2">
    <source>
        <dbReference type="ARBA" id="ARBA00022679"/>
    </source>
</evidence>
<evidence type="ECO:0000256" key="1">
    <source>
        <dbReference type="ARBA" id="ARBA00022555"/>
    </source>
</evidence>
<feature type="region of interest" description="Interaction with tRNA" evidence="9">
    <location>
        <begin position="306"/>
        <end position="307"/>
    </location>
</feature>
<evidence type="ECO:0000313" key="13">
    <source>
        <dbReference type="Proteomes" id="UP001500866"/>
    </source>
</evidence>
<evidence type="ECO:0000256" key="3">
    <source>
        <dbReference type="ARBA" id="ARBA00022694"/>
    </source>
</evidence>
<proteinExistence type="inferred from homology"/>
<evidence type="ECO:0000259" key="11">
    <source>
        <dbReference type="Pfam" id="PF20259"/>
    </source>
</evidence>
<dbReference type="Pfam" id="PF20259">
    <property type="entry name" value="tRNA_Me_trans_M"/>
    <property type="match status" value="1"/>
</dbReference>
<dbReference type="InterPro" id="IPR046885">
    <property type="entry name" value="MnmA-like_C"/>
</dbReference>
<evidence type="ECO:0000256" key="6">
    <source>
        <dbReference type="ARBA" id="ARBA00022884"/>
    </source>
</evidence>
<feature type="binding site" evidence="9">
    <location>
        <begin position="12"/>
        <end position="19"/>
    </location>
    <ligand>
        <name>ATP</name>
        <dbReference type="ChEBI" id="CHEBI:30616"/>
    </ligand>
</feature>
<keyword evidence="6 9" id="KW-0694">RNA-binding</keyword>
<feature type="active site" description="Cysteine persulfide intermediate" evidence="9">
    <location>
        <position position="199"/>
    </location>
</feature>
<keyword evidence="5 9" id="KW-0067">ATP-binding</keyword>
<reference evidence="12 13" key="1">
    <citation type="journal article" date="2019" name="Int. J. Syst. Evol. Microbiol.">
        <title>The Global Catalogue of Microorganisms (GCM) 10K type strain sequencing project: providing services to taxonomists for standard genome sequencing and annotation.</title>
        <authorList>
            <consortium name="The Broad Institute Genomics Platform"/>
            <consortium name="The Broad Institute Genome Sequencing Center for Infectious Disease"/>
            <person name="Wu L."/>
            <person name="Ma J."/>
        </authorList>
    </citation>
    <scope>NUCLEOTIDE SEQUENCE [LARGE SCALE GENOMIC DNA]</scope>
    <source>
        <strain evidence="12 13">JCM 15395</strain>
    </source>
</reference>
<comment type="caution">
    <text evidence="12">The sequence shown here is derived from an EMBL/GenBank/DDBJ whole genome shotgun (WGS) entry which is preliminary data.</text>
</comment>
<sequence length="369" mass="41548">MKRKEDTRVVVGMSGGVDSSVAALLLKEQGYDVVGIFMKNWDDTDVNGVCTATEDFDDVVRVCNQLDIPYFAVNFEKQYWDKVFTYFLNEYKAGRTPNPDVMCNKEIKFKAFLDHALSLGADYLATGHYAQVRKNNGRYEMLRGIDDNKDQTYFLNQLTEDVLEKVMFPLGHLQKQEVREIAKEHDLVTATKKDSTGICFIGERNFKEFLSEYLPAQPGLMKTLSGTEKGRHDGLMYYTIGQRQGLGIGGSGDPWFVVGKNLEENVLYVEQGFENDKLYSDGLLATDVNWIGDKPAESFTCTAKFRYRQKDSEVIVYPLDDGNVGVQFKGTQRAVTPGQAVVFYDKEVCLGGGTIDEVIKNDISLDYVG</sequence>
<dbReference type="EC" id="2.8.1.13" evidence="9"/>
<comment type="caution">
    <text evidence="9">Lacks conserved residue(s) required for the propagation of feature annotation.</text>
</comment>
<dbReference type="RefSeq" id="WP_343812329.1">
    <property type="nucleotide sequence ID" value="NZ_BAAADS010000012.1"/>
</dbReference>
<feature type="region of interest" description="Interaction with tRNA" evidence="9">
    <location>
        <begin position="149"/>
        <end position="151"/>
    </location>
</feature>
<evidence type="ECO:0000259" key="10">
    <source>
        <dbReference type="Pfam" id="PF20258"/>
    </source>
</evidence>
<dbReference type="Pfam" id="PF20258">
    <property type="entry name" value="tRNA_Me_trans_C"/>
    <property type="match status" value="1"/>
</dbReference>
<dbReference type="HAMAP" id="MF_00144">
    <property type="entry name" value="tRNA_thiouridyl_MnmA"/>
    <property type="match status" value="1"/>
</dbReference>
<feature type="active site" description="Nucleophile" evidence="9">
    <location>
        <position position="103"/>
    </location>
</feature>
<feature type="binding site" evidence="9">
    <location>
        <position position="127"/>
    </location>
    <ligand>
        <name>ATP</name>
        <dbReference type="ChEBI" id="CHEBI:30616"/>
    </ligand>
</feature>
<comment type="catalytic activity">
    <reaction evidence="8 9">
        <text>S-sulfanyl-L-cysteinyl-[protein] + uridine(34) in tRNA + AH2 + ATP = 2-thiouridine(34) in tRNA + L-cysteinyl-[protein] + A + AMP + diphosphate + H(+)</text>
        <dbReference type="Rhea" id="RHEA:47032"/>
        <dbReference type="Rhea" id="RHEA-COMP:10131"/>
        <dbReference type="Rhea" id="RHEA-COMP:11726"/>
        <dbReference type="Rhea" id="RHEA-COMP:11727"/>
        <dbReference type="Rhea" id="RHEA-COMP:11728"/>
        <dbReference type="ChEBI" id="CHEBI:13193"/>
        <dbReference type="ChEBI" id="CHEBI:15378"/>
        <dbReference type="ChEBI" id="CHEBI:17499"/>
        <dbReference type="ChEBI" id="CHEBI:29950"/>
        <dbReference type="ChEBI" id="CHEBI:30616"/>
        <dbReference type="ChEBI" id="CHEBI:33019"/>
        <dbReference type="ChEBI" id="CHEBI:61963"/>
        <dbReference type="ChEBI" id="CHEBI:65315"/>
        <dbReference type="ChEBI" id="CHEBI:87170"/>
        <dbReference type="ChEBI" id="CHEBI:456215"/>
        <dbReference type="EC" id="2.8.1.13"/>
    </reaction>
</comment>
<dbReference type="NCBIfam" id="TIGR00420">
    <property type="entry name" value="trmU"/>
    <property type="match status" value="1"/>
</dbReference>
<comment type="similarity">
    <text evidence="9">Belongs to the MnmA/TRMU family.</text>
</comment>